<evidence type="ECO:0000256" key="6">
    <source>
        <dbReference type="ARBA" id="ARBA00023002"/>
    </source>
</evidence>
<evidence type="ECO:0000256" key="1">
    <source>
        <dbReference type="ARBA" id="ARBA00003800"/>
    </source>
</evidence>
<dbReference type="OrthoDB" id="9805416at2"/>
<evidence type="ECO:0000259" key="12">
    <source>
        <dbReference type="PROSITE" id="PS51671"/>
    </source>
</evidence>
<comment type="function">
    <text evidence="1">Catalyzes the reversible oxidation of 3-phospho-D-glycerate to 3-phosphonooxypyruvate, the first step of the phosphorylated L-serine biosynthesis pathway. Also catalyzes the reversible oxidation of 2-hydroxyglutarate to 2-oxoglutarate.</text>
</comment>
<dbReference type="GO" id="GO:0004617">
    <property type="term" value="F:phosphoglycerate dehydrogenase activity"/>
    <property type="evidence" value="ECO:0007669"/>
    <property type="project" value="UniProtKB-UniRule"/>
</dbReference>
<comment type="catalytic activity">
    <reaction evidence="9">
        <text>(R)-2-hydroxyglutarate + NAD(+) = 2-oxoglutarate + NADH + H(+)</text>
        <dbReference type="Rhea" id="RHEA:49612"/>
        <dbReference type="ChEBI" id="CHEBI:15378"/>
        <dbReference type="ChEBI" id="CHEBI:15801"/>
        <dbReference type="ChEBI" id="CHEBI:16810"/>
        <dbReference type="ChEBI" id="CHEBI:57540"/>
        <dbReference type="ChEBI" id="CHEBI:57945"/>
        <dbReference type="EC" id="1.1.1.399"/>
    </reaction>
</comment>
<dbReference type="InterPro" id="IPR050857">
    <property type="entry name" value="D-2-hydroxyacid_DH"/>
</dbReference>
<dbReference type="GO" id="GO:0006564">
    <property type="term" value="P:L-serine biosynthetic process"/>
    <property type="evidence" value="ECO:0007669"/>
    <property type="project" value="UniProtKB-UniRule"/>
</dbReference>
<evidence type="ECO:0000256" key="5">
    <source>
        <dbReference type="ARBA" id="ARBA00022605"/>
    </source>
</evidence>
<dbReference type="SUPFAM" id="SSF51735">
    <property type="entry name" value="NAD(P)-binding Rossmann-fold domains"/>
    <property type="match status" value="1"/>
</dbReference>
<organism evidence="13 14">
    <name type="scientific">Terriglobus roseus</name>
    <dbReference type="NCBI Taxonomy" id="392734"/>
    <lineage>
        <taxon>Bacteria</taxon>
        <taxon>Pseudomonadati</taxon>
        <taxon>Acidobacteriota</taxon>
        <taxon>Terriglobia</taxon>
        <taxon>Terriglobales</taxon>
        <taxon>Acidobacteriaceae</taxon>
        <taxon>Terriglobus</taxon>
    </lineage>
</organism>
<dbReference type="SUPFAM" id="SSF143548">
    <property type="entry name" value="Serine metabolism enzymes domain"/>
    <property type="match status" value="1"/>
</dbReference>
<dbReference type="Pfam" id="PF01842">
    <property type="entry name" value="ACT"/>
    <property type="match status" value="1"/>
</dbReference>
<evidence type="ECO:0000256" key="4">
    <source>
        <dbReference type="ARBA" id="ARBA00021582"/>
    </source>
</evidence>
<name>A0A1H4PYC6_9BACT</name>
<dbReference type="Gene3D" id="3.30.70.260">
    <property type="match status" value="1"/>
</dbReference>
<comment type="similarity">
    <text evidence="3 11">Belongs to the D-isomer specific 2-hydroxyacid dehydrogenase family.</text>
</comment>
<reference evidence="13 14" key="1">
    <citation type="submission" date="2016-10" db="EMBL/GenBank/DDBJ databases">
        <authorList>
            <person name="de Groot N.N."/>
        </authorList>
    </citation>
    <scope>NUCLEOTIDE SEQUENCE [LARGE SCALE GENOMIC DNA]</scope>
    <source>
        <strain evidence="13 14">AB35.6</strain>
    </source>
</reference>
<dbReference type="InterPro" id="IPR029753">
    <property type="entry name" value="D-isomer_DH_CS"/>
</dbReference>
<keyword evidence="5 11" id="KW-0028">Amino-acid biosynthesis</keyword>
<dbReference type="PROSITE" id="PS51671">
    <property type="entry name" value="ACT"/>
    <property type="match status" value="1"/>
</dbReference>
<dbReference type="AlphaFoldDB" id="A0A1H4PYC6"/>
<dbReference type="NCBIfam" id="TIGR01327">
    <property type="entry name" value="PGDH"/>
    <property type="match status" value="1"/>
</dbReference>
<dbReference type="InterPro" id="IPR006236">
    <property type="entry name" value="PGDH"/>
</dbReference>
<comment type="catalytic activity">
    <reaction evidence="10 11">
        <text>(2R)-3-phosphoglycerate + NAD(+) = 3-phosphooxypyruvate + NADH + H(+)</text>
        <dbReference type="Rhea" id="RHEA:12641"/>
        <dbReference type="ChEBI" id="CHEBI:15378"/>
        <dbReference type="ChEBI" id="CHEBI:18110"/>
        <dbReference type="ChEBI" id="CHEBI:57540"/>
        <dbReference type="ChEBI" id="CHEBI:57945"/>
        <dbReference type="ChEBI" id="CHEBI:58272"/>
        <dbReference type="EC" id="1.1.1.95"/>
    </reaction>
</comment>
<dbReference type="PANTHER" id="PTHR42789:SF1">
    <property type="entry name" value="D-ISOMER SPECIFIC 2-HYDROXYACID DEHYDROGENASE FAMILY PROTEIN (AFU_ORTHOLOGUE AFUA_6G10090)"/>
    <property type="match status" value="1"/>
</dbReference>
<keyword evidence="8 11" id="KW-0718">Serine biosynthesis</keyword>
<dbReference type="Pfam" id="PF19304">
    <property type="entry name" value="PGDH_inter"/>
    <property type="match status" value="1"/>
</dbReference>
<keyword evidence="7 11" id="KW-0520">NAD</keyword>
<dbReference type="Pfam" id="PF02826">
    <property type="entry name" value="2-Hacid_dh_C"/>
    <property type="match status" value="1"/>
</dbReference>
<dbReference type="CDD" id="cd04902">
    <property type="entry name" value="ACT_3PGDH-xct"/>
    <property type="match status" value="1"/>
</dbReference>
<comment type="pathway">
    <text evidence="2 11">Amino-acid biosynthesis; L-serine biosynthesis; L-serine from 3-phospho-D-glycerate: step 1/3.</text>
</comment>
<dbReference type="InterPro" id="IPR029752">
    <property type="entry name" value="D-isomer_DH_CS1"/>
</dbReference>
<evidence type="ECO:0000256" key="9">
    <source>
        <dbReference type="ARBA" id="ARBA00048126"/>
    </source>
</evidence>
<dbReference type="InterPro" id="IPR002912">
    <property type="entry name" value="ACT_dom"/>
</dbReference>
<dbReference type="EMBL" id="FNSD01000001">
    <property type="protein sequence ID" value="SEC12415.1"/>
    <property type="molecule type" value="Genomic_DNA"/>
</dbReference>
<dbReference type="InterPro" id="IPR036291">
    <property type="entry name" value="NAD(P)-bd_dom_sf"/>
</dbReference>
<dbReference type="InterPro" id="IPR006139">
    <property type="entry name" value="D-isomer_2_OHA_DH_cat_dom"/>
</dbReference>
<dbReference type="Gene3D" id="3.40.50.720">
    <property type="entry name" value="NAD(P)-binding Rossmann-like Domain"/>
    <property type="match status" value="2"/>
</dbReference>
<evidence type="ECO:0000256" key="10">
    <source>
        <dbReference type="ARBA" id="ARBA00048731"/>
    </source>
</evidence>
<evidence type="ECO:0000256" key="3">
    <source>
        <dbReference type="ARBA" id="ARBA00005854"/>
    </source>
</evidence>
<sequence>MKIVIAEKVSPATLAVFQQEPSWQIVTADKITSLEAELAAADALVVRSAVQVDAALLEHAPKLRVIGRAGVGVDNIDADAATKRGIVVMNTPGANAVAVAELTLGLMVTMARQIPKATAALHNGKWEKKSLQGTELRNKTLGIVGLGRIGLEVARRARAFGMDLIGYDPFVAPVIARENGVTLVDIDTIFKQSDYLTLHVGLTPQTDGLINEHSIAIMKKGIRIVNCARGELIVDEALVEGLKSGKVGGAALDVFRTEPLKSSSYFGLDNVILTPHLGGSTDEAQEAIGIQLADQVSAYLKDGVVQNAVNVPSLSREEYVEVAPYIDLALRLGTFLGHATPGNLENMEIAYSGRLASGKTDLIRNAILAGVLNDSDVNSINATSVAAERGIRIQEDKKEFASGGAGSVLKLILHAAEGEASASATVLHGNAPRLLSLDGIDIEAPLTGTLLAIRNHDVPGVIGRIGTVLGEHGVNIANFALGRSVRSQRVPQGQALAVVQIEASPAKVADVVAALRKVDAIASVRAIELP</sequence>
<evidence type="ECO:0000313" key="13">
    <source>
        <dbReference type="EMBL" id="SEC12415.1"/>
    </source>
</evidence>
<dbReference type="CDD" id="cd12173">
    <property type="entry name" value="PGDH_4"/>
    <property type="match status" value="1"/>
</dbReference>
<dbReference type="Pfam" id="PF00389">
    <property type="entry name" value="2-Hacid_dh"/>
    <property type="match status" value="1"/>
</dbReference>
<dbReference type="UniPathway" id="UPA00135">
    <property type="reaction ID" value="UER00196"/>
</dbReference>
<keyword evidence="6 11" id="KW-0560">Oxidoreductase</keyword>
<dbReference type="PROSITE" id="PS00671">
    <property type="entry name" value="D_2_HYDROXYACID_DH_3"/>
    <property type="match status" value="1"/>
</dbReference>
<dbReference type="GO" id="GO:0051287">
    <property type="term" value="F:NAD binding"/>
    <property type="evidence" value="ECO:0007669"/>
    <property type="project" value="UniProtKB-UniRule"/>
</dbReference>
<dbReference type="EC" id="1.1.1.95" evidence="11"/>
<dbReference type="InterPro" id="IPR045626">
    <property type="entry name" value="PGDH_ASB_dom"/>
</dbReference>
<dbReference type="InterPro" id="IPR006140">
    <property type="entry name" value="D-isomer_DH_NAD-bd"/>
</dbReference>
<dbReference type="SUPFAM" id="SSF55021">
    <property type="entry name" value="ACT-like"/>
    <property type="match status" value="1"/>
</dbReference>
<evidence type="ECO:0000256" key="2">
    <source>
        <dbReference type="ARBA" id="ARBA00005216"/>
    </source>
</evidence>
<accession>A0A1H4PYC6</accession>
<dbReference type="Proteomes" id="UP000182409">
    <property type="component" value="Unassembled WGS sequence"/>
</dbReference>
<dbReference type="InterPro" id="IPR029009">
    <property type="entry name" value="ASB_dom_sf"/>
</dbReference>
<evidence type="ECO:0000256" key="11">
    <source>
        <dbReference type="RuleBase" id="RU363003"/>
    </source>
</evidence>
<evidence type="ECO:0000256" key="8">
    <source>
        <dbReference type="ARBA" id="ARBA00023299"/>
    </source>
</evidence>
<dbReference type="FunFam" id="3.40.50.720:FF:000021">
    <property type="entry name" value="D-3-phosphoglycerate dehydrogenase"/>
    <property type="match status" value="1"/>
</dbReference>
<dbReference type="SUPFAM" id="SSF52283">
    <property type="entry name" value="Formate/glycerate dehydrogenase catalytic domain-like"/>
    <property type="match status" value="1"/>
</dbReference>
<feature type="domain" description="ACT" evidence="12">
    <location>
        <begin position="450"/>
        <end position="529"/>
    </location>
</feature>
<dbReference type="PANTHER" id="PTHR42789">
    <property type="entry name" value="D-ISOMER SPECIFIC 2-HYDROXYACID DEHYDROGENASE FAMILY PROTEIN (AFU_ORTHOLOGUE AFUA_6G10090)"/>
    <property type="match status" value="1"/>
</dbReference>
<dbReference type="Gene3D" id="3.30.1330.90">
    <property type="entry name" value="D-3-phosphoglycerate dehydrogenase, domain 3"/>
    <property type="match status" value="1"/>
</dbReference>
<dbReference type="PROSITE" id="PS00065">
    <property type="entry name" value="D_2_HYDROXYACID_DH_1"/>
    <property type="match status" value="1"/>
</dbReference>
<gene>
    <name evidence="13" type="ORF">SAMN05443244_2713</name>
</gene>
<evidence type="ECO:0000256" key="7">
    <source>
        <dbReference type="ARBA" id="ARBA00023027"/>
    </source>
</evidence>
<dbReference type="RefSeq" id="WP_074654525.1">
    <property type="nucleotide sequence ID" value="NZ_FNSD01000001.1"/>
</dbReference>
<dbReference type="InterPro" id="IPR045865">
    <property type="entry name" value="ACT-like_dom_sf"/>
</dbReference>
<protein>
    <recommendedName>
        <fullName evidence="4 11">D-3-phosphoglycerate dehydrogenase</fullName>
        <ecNumber evidence="11">1.1.1.95</ecNumber>
    </recommendedName>
</protein>
<evidence type="ECO:0000313" key="14">
    <source>
        <dbReference type="Proteomes" id="UP000182409"/>
    </source>
</evidence>
<proteinExistence type="inferred from homology"/>